<dbReference type="GO" id="GO:0042736">
    <property type="term" value="F:NADH kinase activity"/>
    <property type="evidence" value="ECO:0007669"/>
    <property type="project" value="UniProtKB-EC"/>
</dbReference>
<evidence type="ECO:0000256" key="1">
    <source>
        <dbReference type="ARBA" id="ARBA00010995"/>
    </source>
</evidence>
<accession>A0AA43TXI9</accession>
<proteinExistence type="inferred from homology"/>
<dbReference type="Pfam" id="PF01513">
    <property type="entry name" value="NAD_kinase"/>
    <property type="match status" value="1"/>
</dbReference>
<dbReference type="GO" id="GO:0006741">
    <property type="term" value="P:NADP+ biosynthetic process"/>
    <property type="evidence" value="ECO:0007669"/>
    <property type="project" value="InterPro"/>
</dbReference>
<dbReference type="EMBL" id="JAPUFD010000015">
    <property type="protein sequence ID" value="MDI1491598.1"/>
    <property type="molecule type" value="Genomic_DNA"/>
</dbReference>
<comment type="similarity">
    <text evidence="1">Belongs to the NAD kinase family.</text>
</comment>
<dbReference type="InterPro" id="IPR002504">
    <property type="entry name" value="NADK"/>
</dbReference>
<dbReference type="AlphaFoldDB" id="A0AA43TXI9"/>
<evidence type="ECO:0000256" key="2">
    <source>
        <dbReference type="ARBA" id="ARBA00022679"/>
    </source>
</evidence>
<evidence type="ECO:0000313" key="8">
    <source>
        <dbReference type="Proteomes" id="UP001161017"/>
    </source>
</evidence>
<dbReference type="PANTHER" id="PTHR20275:SF26">
    <property type="entry name" value="NADH KINASE POS5, MITOCHONDRIAL"/>
    <property type="match status" value="1"/>
</dbReference>
<dbReference type="Proteomes" id="UP001161017">
    <property type="component" value="Unassembled WGS sequence"/>
</dbReference>
<dbReference type="InterPro" id="IPR016064">
    <property type="entry name" value="NAD/diacylglycerol_kinase_sf"/>
</dbReference>
<sequence length="387" mass="40695">MLGPSNPRFDICARCLRMRKIQRARFSSSRPLGEIRSLGELPGRIQPRYQARRLHESLPFPVYSYDSSTGPSLKSPIKSPHSSLLAEKTDIVATFGGDGTILRASSLFSKSTTVPPILSFSLGTLGFLSEFQFSEHAQAWSNVCASGSQTSTKPARILLRNRLRVALSPSSLPPPQPSKSPPLTKSSLSTPPPHHALNEILLHRGASPHLAHLTITLNGRPLTTAIADGLLISSPTGSTAYSLSAGGSIVHPLVKGIVVTPICARSLSFRPLVLPGEAIIGVRVGEGTRPFSVAGDAPGAGNAGKVDVSIDGVQIPGGLGVGGEVKVWGEAVGRREEVDATQRDGGRDWIGGVPCVMRGGEKGGDEGWVGGLNGLLKFNYPFGEEGG</sequence>
<dbReference type="Gene3D" id="2.60.200.30">
    <property type="entry name" value="Probable inorganic polyphosphate/atp-NAD kinase, domain 2"/>
    <property type="match status" value="1"/>
</dbReference>
<feature type="compositionally biased region" description="Pro residues" evidence="6">
    <location>
        <begin position="171"/>
        <end position="180"/>
    </location>
</feature>
<keyword evidence="5" id="KW-0520">NAD</keyword>
<keyword evidence="3 7" id="KW-0418">Kinase</keyword>
<evidence type="ECO:0000313" key="7">
    <source>
        <dbReference type="EMBL" id="MDI1491598.1"/>
    </source>
</evidence>
<keyword evidence="2 7" id="KW-0808">Transferase</keyword>
<dbReference type="Pfam" id="PF20143">
    <property type="entry name" value="NAD_kinase_C"/>
    <property type="match status" value="1"/>
</dbReference>
<dbReference type="GO" id="GO:0019674">
    <property type="term" value="P:NAD+ metabolic process"/>
    <property type="evidence" value="ECO:0007669"/>
    <property type="project" value="InterPro"/>
</dbReference>
<dbReference type="InterPro" id="IPR017437">
    <property type="entry name" value="ATP-NAD_kinase_PpnK-typ_C"/>
</dbReference>
<evidence type="ECO:0000256" key="6">
    <source>
        <dbReference type="SAM" id="MobiDB-lite"/>
    </source>
</evidence>
<evidence type="ECO:0000256" key="5">
    <source>
        <dbReference type="ARBA" id="ARBA00023027"/>
    </source>
</evidence>
<feature type="region of interest" description="Disordered" evidence="6">
    <location>
        <begin position="167"/>
        <end position="190"/>
    </location>
</feature>
<keyword evidence="8" id="KW-1185">Reference proteome</keyword>
<dbReference type="GO" id="GO:0003951">
    <property type="term" value="F:NAD+ kinase activity"/>
    <property type="evidence" value="ECO:0007669"/>
    <property type="project" value="InterPro"/>
</dbReference>
<keyword evidence="4" id="KW-0521">NADP</keyword>
<evidence type="ECO:0000256" key="3">
    <source>
        <dbReference type="ARBA" id="ARBA00022777"/>
    </source>
</evidence>
<dbReference type="Gene3D" id="3.40.50.10330">
    <property type="entry name" value="Probable inorganic polyphosphate/atp-NAD kinase, domain 1"/>
    <property type="match status" value="1"/>
</dbReference>
<comment type="caution">
    <text evidence="7">The sequence shown here is derived from an EMBL/GenBank/DDBJ whole genome shotgun (WGS) entry which is preliminary data.</text>
</comment>
<dbReference type="SUPFAM" id="SSF111331">
    <property type="entry name" value="NAD kinase/diacylglycerol kinase-like"/>
    <property type="match status" value="1"/>
</dbReference>
<dbReference type="EC" id="2.7.1.86" evidence="7"/>
<dbReference type="PANTHER" id="PTHR20275">
    <property type="entry name" value="NAD KINASE"/>
    <property type="match status" value="1"/>
</dbReference>
<name>A0AA43TXI9_9LECA</name>
<protein>
    <submittedName>
        <fullName evidence="7">NADH kinase pos5</fullName>
        <ecNumber evidence="7">2.7.1.86</ecNumber>
    </submittedName>
</protein>
<reference evidence="7" key="1">
    <citation type="journal article" date="2023" name="Genome Biol. Evol.">
        <title>First Whole Genome Sequence and Flow Cytometry Genome Size Data for the Lichen-Forming Fungus Ramalina farinacea (Ascomycota).</title>
        <authorList>
            <person name="Llewellyn T."/>
            <person name="Mian S."/>
            <person name="Hill R."/>
            <person name="Leitch I.J."/>
            <person name="Gaya E."/>
        </authorList>
    </citation>
    <scope>NUCLEOTIDE SEQUENCE</scope>
    <source>
        <strain evidence="7">LIQ254RAFAR</strain>
    </source>
</reference>
<organism evidence="7 8">
    <name type="scientific">Ramalina farinacea</name>
    <dbReference type="NCBI Taxonomy" id="258253"/>
    <lineage>
        <taxon>Eukaryota</taxon>
        <taxon>Fungi</taxon>
        <taxon>Dikarya</taxon>
        <taxon>Ascomycota</taxon>
        <taxon>Pezizomycotina</taxon>
        <taxon>Lecanoromycetes</taxon>
        <taxon>OSLEUM clade</taxon>
        <taxon>Lecanoromycetidae</taxon>
        <taxon>Lecanorales</taxon>
        <taxon>Lecanorineae</taxon>
        <taxon>Ramalinaceae</taxon>
        <taxon>Ramalina</taxon>
    </lineage>
</organism>
<dbReference type="HAMAP" id="MF_00361">
    <property type="entry name" value="NAD_kinase"/>
    <property type="match status" value="1"/>
</dbReference>
<dbReference type="InterPro" id="IPR017438">
    <property type="entry name" value="ATP-NAD_kinase_N"/>
</dbReference>
<gene>
    <name evidence="7" type="primary">POS5</name>
    <name evidence="7" type="ORF">OHK93_002807</name>
</gene>
<evidence type="ECO:0000256" key="4">
    <source>
        <dbReference type="ARBA" id="ARBA00022857"/>
    </source>
</evidence>